<dbReference type="EMBL" id="HBUF01243004">
    <property type="protein sequence ID" value="CAG6677590.1"/>
    <property type="molecule type" value="Transcribed_RNA"/>
</dbReference>
<dbReference type="EMBL" id="HBUF01340289">
    <property type="protein sequence ID" value="CAG6702064.1"/>
    <property type="molecule type" value="Transcribed_RNA"/>
</dbReference>
<name>A0A8D8UCA4_9HEMI</name>
<protein>
    <submittedName>
        <fullName evidence="2">Uncharacterized protein</fullName>
    </submittedName>
</protein>
<dbReference type="EMBL" id="HBUF01083489">
    <property type="protein sequence ID" value="CAG6633697.1"/>
    <property type="molecule type" value="Transcribed_RNA"/>
</dbReference>
<dbReference type="EMBL" id="HBUF01340292">
    <property type="protein sequence ID" value="CAG6702076.1"/>
    <property type="molecule type" value="Transcribed_RNA"/>
</dbReference>
<dbReference type="EMBL" id="HBUF01340291">
    <property type="protein sequence ID" value="CAG6702072.1"/>
    <property type="molecule type" value="Transcribed_RNA"/>
</dbReference>
<dbReference type="EMBL" id="HBUF01083492">
    <property type="protein sequence ID" value="CAG6633707.1"/>
    <property type="molecule type" value="Transcribed_RNA"/>
</dbReference>
<dbReference type="EMBL" id="HBUF01243006">
    <property type="protein sequence ID" value="CAG6677596.1"/>
    <property type="molecule type" value="Transcribed_RNA"/>
</dbReference>
<dbReference type="EMBL" id="HBUF01243007">
    <property type="protein sequence ID" value="CAG6677599.1"/>
    <property type="molecule type" value="Transcribed_RNA"/>
</dbReference>
<dbReference type="EMBL" id="HBUF01083491">
    <property type="protein sequence ID" value="CAG6633703.1"/>
    <property type="molecule type" value="Transcribed_RNA"/>
</dbReference>
<proteinExistence type="predicted"/>
<reference evidence="2" key="1">
    <citation type="submission" date="2021-05" db="EMBL/GenBank/DDBJ databases">
        <authorList>
            <person name="Alioto T."/>
            <person name="Alioto T."/>
            <person name="Gomez Garrido J."/>
        </authorList>
    </citation>
    <scope>NUCLEOTIDE SEQUENCE</scope>
</reference>
<dbReference type="EMBL" id="HBUF01083493">
    <property type="protein sequence ID" value="CAG6633710.1"/>
    <property type="molecule type" value="Transcribed_RNA"/>
</dbReference>
<dbReference type="AlphaFoldDB" id="A0A8D8UCA4"/>
<organism evidence="2">
    <name type="scientific">Cacopsylla melanoneura</name>
    <dbReference type="NCBI Taxonomy" id="428564"/>
    <lineage>
        <taxon>Eukaryota</taxon>
        <taxon>Metazoa</taxon>
        <taxon>Ecdysozoa</taxon>
        <taxon>Arthropoda</taxon>
        <taxon>Hexapoda</taxon>
        <taxon>Insecta</taxon>
        <taxon>Pterygota</taxon>
        <taxon>Neoptera</taxon>
        <taxon>Paraneoptera</taxon>
        <taxon>Hemiptera</taxon>
        <taxon>Sternorrhyncha</taxon>
        <taxon>Psylloidea</taxon>
        <taxon>Psyllidae</taxon>
        <taxon>Psyllinae</taxon>
        <taxon>Cacopsylla</taxon>
    </lineage>
</organism>
<evidence type="ECO:0000256" key="1">
    <source>
        <dbReference type="SAM" id="MobiDB-lite"/>
    </source>
</evidence>
<dbReference type="EMBL" id="HBUF01243005">
    <property type="protein sequence ID" value="CAG6677593.1"/>
    <property type="molecule type" value="Transcribed_RNA"/>
</dbReference>
<dbReference type="EMBL" id="HBUF01243003">
    <property type="protein sequence ID" value="CAG6677587.1"/>
    <property type="molecule type" value="Transcribed_RNA"/>
</dbReference>
<dbReference type="EMBL" id="HBUF01083490">
    <property type="protein sequence ID" value="CAG6633700.1"/>
    <property type="molecule type" value="Transcribed_RNA"/>
</dbReference>
<dbReference type="EMBL" id="HBUF01340290">
    <property type="protein sequence ID" value="CAG6702068.1"/>
    <property type="molecule type" value="Transcribed_RNA"/>
</dbReference>
<feature type="compositionally biased region" description="Basic and acidic residues" evidence="1">
    <location>
        <begin position="1"/>
        <end position="11"/>
    </location>
</feature>
<evidence type="ECO:0000313" key="2">
    <source>
        <dbReference type="EMBL" id="CAG6702076.1"/>
    </source>
</evidence>
<dbReference type="EMBL" id="HBUF01243002">
    <property type="protein sequence ID" value="CAG6677584.1"/>
    <property type="molecule type" value="Transcribed_RNA"/>
</dbReference>
<accession>A0A8D8UCA4</accession>
<sequence>MTSSHETETLSERPAPPTMPRRISMSGRQTLKKKQTHSLTVTVVARRLTLSLTDILTSLTTDKVKHRTSSTKLSPRRLWKILSQRGHRVCATRLMLWLRRHYPGQVLKTRMISFPPL</sequence>
<feature type="region of interest" description="Disordered" evidence="1">
    <location>
        <begin position="1"/>
        <end position="34"/>
    </location>
</feature>
<dbReference type="EMBL" id="HBUF01340288">
    <property type="protein sequence ID" value="CAG6702060.1"/>
    <property type="molecule type" value="Transcribed_RNA"/>
</dbReference>
<dbReference type="EMBL" id="HBUF01340293">
    <property type="protein sequence ID" value="CAG6702080.1"/>
    <property type="molecule type" value="Transcribed_RNA"/>
</dbReference>